<dbReference type="Pfam" id="PF05699">
    <property type="entry name" value="Dimer_Tnp_hAT"/>
    <property type="match status" value="1"/>
</dbReference>
<dbReference type="PANTHER" id="PTHR45749:SF21">
    <property type="entry name" value="DUF4371 DOMAIN-CONTAINING PROTEIN"/>
    <property type="match status" value="1"/>
</dbReference>
<dbReference type="AlphaFoldDB" id="A0AAV1MTJ9"/>
<evidence type="ECO:0000313" key="3">
    <source>
        <dbReference type="EMBL" id="CAK6949937.1"/>
    </source>
</evidence>
<feature type="region of interest" description="Disordered" evidence="1">
    <location>
        <begin position="1"/>
        <end position="61"/>
    </location>
</feature>
<evidence type="ECO:0000256" key="1">
    <source>
        <dbReference type="SAM" id="MobiDB-lite"/>
    </source>
</evidence>
<accession>A0AAV1MTJ9</accession>
<proteinExistence type="predicted"/>
<dbReference type="EMBL" id="CAWUFR010000002">
    <property type="protein sequence ID" value="CAK6949937.1"/>
    <property type="molecule type" value="Genomic_DNA"/>
</dbReference>
<feature type="compositionally biased region" description="Gly residues" evidence="1">
    <location>
        <begin position="25"/>
        <end position="35"/>
    </location>
</feature>
<reference evidence="3 4" key="1">
    <citation type="submission" date="2024-01" db="EMBL/GenBank/DDBJ databases">
        <authorList>
            <person name="Alioto T."/>
            <person name="Alioto T."/>
            <person name="Gomez Garrido J."/>
        </authorList>
    </citation>
    <scope>NUCLEOTIDE SEQUENCE [LARGE SCALE GENOMIC DNA]</scope>
</reference>
<evidence type="ECO:0000313" key="4">
    <source>
        <dbReference type="Proteomes" id="UP001314229"/>
    </source>
</evidence>
<name>A0AAV1MTJ9_SCOSC</name>
<organism evidence="3 4">
    <name type="scientific">Scomber scombrus</name>
    <name type="common">Atlantic mackerel</name>
    <name type="synonym">Scomber vernalis</name>
    <dbReference type="NCBI Taxonomy" id="13677"/>
    <lineage>
        <taxon>Eukaryota</taxon>
        <taxon>Metazoa</taxon>
        <taxon>Chordata</taxon>
        <taxon>Craniata</taxon>
        <taxon>Vertebrata</taxon>
        <taxon>Euteleostomi</taxon>
        <taxon>Actinopterygii</taxon>
        <taxon>Neopterygii</taxon>
        <taxon>Teleostei</taxon>
        <taxon>Neoteleostei</taxon>
        <taxon>Acanthomorphata</taxon>
        <taxon>Pelagiaria</taxon>
        <taxon>Scombriformes</taxon>
        <taxon>Scombridae</taxon>
        <taxon>Scomber</taxon>
    </lineage>
</organism>
<feature type="compositionally biased region" description="Basic and acidic residues" evidence="1">
    <location>
        <begin position="1"/>
        <end position="14"/>
    </location>
</feature>
<dbReference type="PANTHER" id="PTHR45749">
    <property type="match status" value="1"/>
</dbReference>
<keyword evidence="4" id="KW-1185">Reference proteome</keyword>
<evidence type="ECO:0000259" key="2">
    <source>
        <dbReference type="Pfam" id="PF05699"/>
    </source>
</evidence>
<gene>
    <name evidence="3" type="ORF">FSCOSCO3_A002532</name>
</gene>
<comment type="caution">
    <text evidence="3">The sequence shown here is derived from an EMBL/GenBank/DDBJ whole genome shotgun (WGS) entry which is preliminary data.</text>
</comment>
<feature type="domain" description="HAT C-terminal dimerisation" evidence="2">
    <location>
        <begin position="64"/>
        <end position="117"/>
    </location>
</feature>
<protein>
    <submittedName>
        <fullName evidence="3">52 kDa repressor of the inhibitor of the protein kinase-like</fullName>
    </submittedName>
</protein>
<dbReference type="GO" id="GO:0046983">
    <property type="term" value="F:protein dimerization activity"/>
    <property type="evidence" value="ECO:0007669"/>
    <property type="project" value="InterPro"/>
</dbReference>
<dbReference type="InterPro" id="IPR008906">
    <property type="entry name" value="HATC_C_dom"/>
</dbReference>
<sequence>MAEKMHRGGEEHVHSNATDGAESWCGGGGGGGGGGERLRIRDGWAPAGMDEQMEEGGYERPLDPNLEKLYRIYLTVPISSAQAKRILSRLKLIKSYLRSTMSESRLSNLALLFIERKISEKANFNNVVETFARMKNRKTQF</sequence>
<dbReference type="Proteomes" id="UP001314229">
    <property type="component" value="Unassembled WGS sequence"/>
</dbReference>